<dbReference type="OrthoDB" id="9801684at2"/>
<feature type="domain" description="AAA" evidence="1">
    <location>
        <begin position="20"/>
        <end position="150"/>
    </location>
</feature>
<evidence type="ECO:0000259" key="1">
    <source>
        <dbReference type="Pfam" id="PF13173"/>
    </source>
</evidence>
<evidence type="ECO:0000313" key="3">
    <source>
        <dbReference type="EMBL" id="SJZ35827.1"/>
    </source>
</evidence>
<accession>A0A1T4K0J1</accession>
<proteinExistence type="predicted"/>
<feature type="domain" description="DUF4143" evidence="2">
    <location>
        <begin position="198"/>
        <end position="356"/>
    </location>
</feature>
<evidence type="ECO:0008006" key="5">
    <source>
        <dbReference type="Google" id="ProtNLM"/>
    </source>
</evidence>
<dbReference type="InterPro" id="IPR041682">
    <property type="entry name" value="AAA_14"/>
</dbReference>
<dbReference type="PANTHER" id="PTHR33295">
    <property type="entry name" value="ATPASE"/>
    <property type="match status" value="1"/>
</dbReference>
<protein>
    <recommendedName>
        <fullName evidence="5">AAA domain-containing protein</fullName>
    </recommendedName>
</protein>
<dbReference type="EMBL" id="FUWG01000006">
    <property type="protein sequence ID" value="SJZ35827.1"/>
    <property type="molecule type" value="Genomic_DNA"/>
</dbReference>
<dbReference type="InterPro" id="IPR025420">
    <property type="entry name" value="DUF4143"/>
</dbReference>
<sequence>MIFTRDSYINQLIQKKQNGMIKIVTGLRRCGKSFLLFKLFYEKLISDGTPDSHIIKIPLDDLEYSEFREKISLYKFIKSKITDNKQYYCLLDEIQLVEGFEEVLNSLLHIQNLDVYVTGSNSRFLVKDVITEFRGRGDEIRLYPLSFKEFFESRKDEFISAWTDYYTYGGLPLVATMKNHKEKSDYLSNLFAKVYLTDVIDRYKIRNKGEFEELLDVIASSIGSLTNPRKIENTFKSKEKSTITNKTITSYLNYLEDAFLIQPSERFDIKGRKYIGANKKYYFTDTGLRNARLNFRQIEETHIMENVIYNELKIRGFNVDVGIIEFNSKDKNGKTIKTQLECDFVANRGNEKIYIQSALDLASEKKKAQEENSLLRINDSFKKIIIQKEKIIPHYDDNGIYITCLEDFLTGDEI</sequence>
<dbReference type="PANTHER" id="PTHR33295:SF18">
    <property type="entry name" value="AAA+ ATPASE DOMAIN-CONTAINING PROTEIN"/>
    <property type="match status" value="1"/>
</dbReference>
<gene>
    <name evidence="3" type="ORF">SAMN02745149_00919</name>
</gene>
<dbReference type="STRING" id="261392.SAMN02745149_00919"/>
<evidence type="ECO:0000313" key="4">
    <source>
        <dbReference type="Proteomes" id="UP000190423"/>
    </source>
</evidence>
<dbReference type="Pfam" id="PF13635">
    <property type="entry name" value="DUF4143"/>
    <property type="match status" value="1"/>
</dbReference>
<keyword evidence="4" id="KW-1185">Reference proteome</keyword>
<dbReference type="InterPro" id="IPR027417">
    <property type="entry name" value="P-loop_NTPase"/>
</dbReference>
<dbReference type="GeneID" id="78316223"/>
<dbReference type="AlphaFoldDB" id="A0A1T4K0J1"/>
<name>A0A1T4K0J1_TREPO</name>
<reference evidence="3 4" key="1">
    <citation type="submission" date="2017-02" db="EMBL/GenBank/DDBJ databases">
        <authorList>
            <person name="Peterson S.W."/>
        </authorList>
    </citation>
    <scope>NUCLEOTIDE SEQUENCE [LARGE SCALE GENOMIC DNA]</scope>
    <source>
        <strain evidence="3 4">ATCC BAA-908</strain>
    </source>
</reference>
<organism evidence="3 4">
    <name type="scientific">Treponema porcinum</name>
    <dbReference type="NCBI Taxonomy" id="261392"/>
    <lineage>
        <taxon>Bacteria</taxon>
        <taxon>Pseudomonadati</taxon>
        <taxon>Spirochaetota</taxon>
        <taxon>Spirochaetia</taxon>
        <taxon>Spirochaetales</taxon>
        <taxon>Treponemataceae</taxon>
        <taxon>Treponema</taxon>
    </lineage>
</organism>
<evidence type="ECO:0000259" key="2">
    <source>
        <dbReference type="Pfam" id="PF13635"/>
    </source>
</evidence>
<dbReference type="Proteomes" id="UP000190423">
    <property type="component" value="Unassembled WGS sequence"/>
</dbReference>
<dbReference type="RefSeq" id="WP_143593197.1">
    <property type="nucleotide sequence ID" value="NZ_FUWG01000006.1"/>
</dbReference>
<dbReference type="SUPFAM" id="SSF52540">
    <property type="entry name" value="P-loop containing nucleoside triphosphate hydrolases"/>
    <property type="match status" value="1"/>
</dbReference>
<dbReference type="Pfam" id="PF13173">
    <property type="entry name" value="AAA_14"/>
    <property type="match status" value="1"/>
</dbReference>